<organism evidence="1 2">
    <name type="scientific">Lupinus luteus</name>
    <name type="common">European yellow lupine</name>
    <dbReference type="NCBI Taxonomy" id="3873"/>
    <lineage>
        <taxon>Eukaryota</taxon>
        <taxon>Viridiplantae</taxon>
        <taxon>Streptophyta</taxon>
        <taxon>Embryophyta</taxon>
        <taxon>Tracheophyta</taxon>
        <taxon>Spermatophyta</taxon>
        <taxon>Magnoliopsida</taxon>
        <taxon>eudicotyledons</taxon>
        <taxon>Gunneridae</taxon>
        <taxon>Pentapetalae</taxon>
        <taxon>rosids</taxon>
        <taxon>fabids</taxon>
        <taxon>Fabales</taxon>
        <taxon>Fabaceae</taxon>
        <taxon>Papilionoideae</taxon>
        <taxon>50 kb inversion clade</taxon>
        <taxon>genistoids sensu lato</taxon>
        <taxon>core genistoids</taxon>
        <taxon>Genisteae</taxon>
        <taxon>Lupinus</taxon>
    </lineage>
</organism>
<reference evidence="1 2" key="1">
    <citation type="submission" date="2024-03" db="EMBL/GenBank/DDBJ databases">
        <authorList>
            <person name="Martinez-Hernandez J."/>
        </authorList>
    </citation>
    <scope>NUCLEOTIDE SEQUENCE [LARGE SCALE GENOMIC DNA]</scope>
</reference>
<accession>A0AAV1X0H2</accession>
<sequence>METFSSRPFSSVWIQSSLTRVQGVLLVLFLCGIIRLKGQALHMCFGIDLSTRVTTNKARGTFLSELLATGFTSLGQEVTRGYLLLINELGIRARSSFALDLRKDESLSLWGPVCAIVMYGAHSGKASACLLLYYSSSVRLHSEMKGPPFLGVTPDSLTGLPERLFPCIVFHPGATLLLSELKGERWFAVWVRPPIMDQVAIWKSFVLPLVMGLRILGSSSDKEEPSCPFLNQASVFLMFEVPAYLSWRSLAKSESPFVSRLAYHSSISVSHEPSIDFILSKDRLFGMVRTGSLLYRSCEVGISQCNAWFLPVLEWVKLNLWSSSRFVKGDLATWI</sequence>
<comment type="caution">
    <text evidence="1">The sequence shown here is derived from an EMBL/GenBank/DDBJ whole genome shotgun (WGS) entry which is preliminary data.</text>
</comment>
<proteinExistence type="predicted"/>
<protein>
    <submittedName>
        <fullName evidence="1">Uncharacterized protein</fullName>
    </submittedName>
</protein>
<gene>
    <name evidence="1" type="ORF">LLUT_LOCUS16063</name>
</gene>
<dbReference type="Proteomes" id="UP001497480">
    <property type="component" value="Unassembled WGS sequence"/>
</dbReference>
<keyword evidence="2" id="KW-1185">Reference proteome</keyword>
<dbReference type="AlphaFoldDB" id="A0AAV1X0H2"/>
<evidence type="ECO:0000313" key="2">
    <source>
        <dbReference type="Proteomes" id="UP001497480"/>
    </source>
</evidence>
<evidence type="ECO:0000313" key="1">
    <source>
        <dbReference type="EMBL" id="CAL0315003.1"/>
    </source>
</evidence>
<name>A0AAV1X0H2_LUPLU</name>
<dbReference type="EMBL" id="CAXHTB010000011">
    <property type="protein sequence ID" value="CAL0315003.1"/>
    <property type="molecule type" value="Genomic_DNA"/>
</dbReference>